<dbReference type="OrthoDB" id="9803995at2"/>
<sequence>MLVTLKEILELADKHNYAVGAFNTPNLESIIAVIETAEKLNVPVIISHAQLHENIMPLDYIGPVMLQFAKNAKIPVCVHLDHGETLEYVEKALELGFTSIMYDGSLLSYEENVKNTVEAVKLAKKHGASVEAEIGVLGSRESGGSEPAPSMDSVYTDPDLADKFVKETGIDALAAIFGTAHGFYKAKPKLDFDRIEKIRNLVNIPLVMHGGSGVSPEDYITSIDKGIRKINYYSYMARAGVQGVEKLLGDTQENFFHNVSVAATYAMKVDIEKAMKIFYNTSADIS</sequence>
<organism evidence="3 4">
    <name type="scientific">Paenibacillus graminis</name>
    <dbReference type="NCBI Taxonomy" id="189425"/>
    <lineage>
        <taxon>Bacteria</taxon>
        <taxon>Bacillati</taxon>
        <taxon>Bacillota</taxon>
        <taxon>Bacilli</taxon>
        <taxon>Bacillales</taxon>
        <taxon>Paenibacillaceae</taxon>
        <taxon>Paenibacillus</taxon>
    </lineage>
</organism>
<gene>
    <name evidence="3" type="ORF">PGRAT_23800</name>
</gene>
<dbReference type="HOGENOM" id="CLU_040088_1_0_9"/>
<dbReference type="PIRSF" id="PIRSF001359">
    <property type="entry name" value="F_bP_aldolase_II"/>
    <property type="match status" value="1"/>
</dbReference>
<keyword evidence="2" id="KW-0862">Zinc</keyword>
<dbReference type="GO" id="GO:0008270">
    <property type="term" value="F:zinc ion binding"/>
    <property type="evidence" value="ECO:0007669"/>
    <property type="project" value="InterPro"/>
</dbReference>
<dbReference type="GO" id="GO:0009025">
    <property type="term" value="F:tagatose-bisphosphate aldolase activity"/>
    <property type="evidence" value="ECO:0007669"/>
    <property type="project" value="TreeGrafter"/>
</dbReference>
<feature type="binding site" evidence="2">
    <location>
        <position position="133"/>
    </location>
    <ligand>
        <name>Zn(2+)</name>
        <dbReference type="ChEBI" id="CHEBI:29105"/>
        <label>2</label>
    </ligand>
</feature>
<dbReference type="Proteomes" id="UP000029500">
    <property type="component" value="Chromosome"/>
</dbReference>
<dbReference type="eggNOG" id="COG0191">
    <property type="taxonomic scope" value="Bacteria"/>
</dbReference>
<name>A0A089MAL8_9BACL</name>
<dbReference type="STRING" id="189425.PGRAT_23800"/>
<dbReference type="GO" id="GO:0005975">
    <property type="term" value="P:carbohydrate metabolic process"/>
    <property type="evidence" value="ECO:0007669"/>
    <property type="project" value="InterPro"/>
</dbReference>
<feature type="binding site" evidence="2">
    <location>
        <position position="181"/>
    </location>
    <ligand>
        <name>Zn(2+)</name>
        <dbReference type="ChEBI" id="CHEBI:29105"/>
        <label>1</label>
        <note>catalytic</note>
    </ligand>
</feature>
<dbReference type="InterPro" id="IPR000771">
    <property type="entry name" value="FBA_II"/>
</dbReference>
<dbReference type="InterPro" id="IPR013785">
    <property type="entry name" value="Aldolase_TIM"/>
</dbReference>
<dbReference type="PANTHER" id="PTHR30304:SF0">
    <property type="entry name" value="D-TAGATOSE-1,6-BISPHOSPHATE ALDOLASE SUBUNIT GATY-RELATED"/>
    <property type="match status" value="1"/>
</dbReference>
<proteinExistence type="predicted"/>
<keyword evidence="4" id="KW-1185">Reference proteome</keyword>
<feature type="binding site" evidence="2">
    <location>
        <position position="209"/>
    </location>
    <ligand>
        <name>Zn(2+)</name>
        <dbReference type="ChEBI" id="CHEBI:29105"/>
        <label>1</label>
        <note>catalytic</note>
    </ligand>
</feature>
<feature type="binding site" evidence="2">
    <location>
        <position position="103"/>
    </location>
    <ligand>
        <name>Zn(2+)</name>
        <dbReference type="ChEBI" id="CHEBI:29105"/>
        <label>2</label>
    </ligand>
</feature>
<feature type="binding site" evidence="2">
    <location>
        <position position="82"/>
    </location>
    <ligand>
        <name>Zn(2+)</name>
        <dbReference type="ChEBI" id="CHEBI:29105"/>
        <label>1</label>
        <note>catalytic</note>
    </ligand>
</feature>
<dbReference type="GO" id="GO:0005829">
    <property type="term" value="C:cytosol"/>
    <property type="evidence" value="ECO:0007669"/>
    <property type="project" value="TreeGrafter"/>
</dbReference>
<dbReference type="NCBIfam" id="TIGR00167">
    <property type="entry name" value="cbbA"/>
    <property type="match status" value="1"/>
</dbReference>
<feature type="active site" description="Proton donor" evidence="1">
    <location>
        <position position="81"/>
    </location>
</feature>
<dbReference type="AlphaFoldDB" id="A0A089MAL8"/>
<accession>A0A089MAL8</accession>
<comment type="cofactor">
    <cofactor evidence="2">
        <name>Zn(2+)</name>
        <dbReference type="ChEBI" id="CHEBI:29105"/>
    </cofactor>
    <text evidence="2">Binds 2 Zn(2+) ions per subunit. One is catalytic and the other provides a structural contribution.</text>
</comment>
<dbReference type="CDD" id="cd00947">
    <property type="entry name" value="TBP_aldolase_IIB"/>
    <property type="match status" value="1"/>
</dbReference>
<evidence type="ECO:0000313" key="4">
    <source>
        <dbReference type="Proteomes" id="UP000029500"/>
    </source>
</evidence>
<keyword evidence="2" id="KW-0479">Metal-binding</keyword>
<dbReference type="Gene3D" id="3.20.20.70">
    <property type="entry name" value="Aldolase class I"/>
    <property type="match status" value="1"/>
</dbReference>
<dbReference type="PROSITE" id="PS00806">
    <property type="entry name" value="ALDOLASE_CLASS_II_2"/>
    <property type="match status" value="1"/>
</dbReference>
<dbReference type="SUPFAM" id="SSF51569">
    <property type="entry name" value="Aldolase"/>
    <property type="match status" value="1"/>
</dbReference>
<reference evidence="3 4" key="1">
    <citation type="submission" date="2014-08" db="EMBL/GenBank/DDBJ databases">
        <title>Comparative genomics of the Paenibacillus odorifer group.</title>
        <authorList>
            <person name="den Bakker H.C."/>
            <person name="Tsai Y.-C."/>
            <person name="Martin N."/>
            <person name="Korlach J."/>
            <person name="Wiedmann M."/>
        </authorList>
    </citation>
    <scope>NUCLEOTIDE SEQUENCE [LARGE SCALE GENOMIC DNA]</scope>
    <source>
        <strain evidence="3 4">DSM 15220</strain>
    </source>
</reference>
<dbReference type="RefSeq" id="WP_025705932.1">
    <property type="nucleotide sequence ID" value="NZ_CP009287.1"/>
</dbReference>
<dbReference type="EMBL" id="CP009287">
    <property type="protein sequence ID" value="AIQ70327.1"/>
    <property type="molecule type" value="Genomic_DNA"/>
</dbReference>
<dbReference type="KEGG" id="pgm:PGRAT_23800"/>
<evidence type="ECO:0000313" key="3">
    <source>
        <dbReference type="EMBL" id="AIQ70327.1"/>
    </source>
</evidence>
<evidence type="ECO:0000256" key="1">
    <source>
        <dbReference type="PIRSR" id="PIRSR001359-1"/>
    </source>
</evidence>
<dbReference type="PANTHER" id="PTHR30304">
    <property type="entry name" value="D-TAGATOSE-1,6-BISPHOSPHATE ALDOLASE"/>
    <property type="match status" value="1"/>
</dbReference>
<protein>
    <submittedName>
        <fullName evidence="3">Ketose-bisphosphate aldolase</fullName>
    </submittedName>
</protein>
<dbReference type="InterPro" id="IPR050246">
    <property type="entry name" value="Class_II_FBP_aldolase"/>
</dbReference>
<dbReference type="Pfam" id="PF01116">
    <property type="entry name" value="F_bP_aldolase"/>
    <property type="match status" value="1"/>
</dbReference>
<evidence type="ECO:0000256" key="2">
    <source>
        <dbReference type="PIRSR" id="PIRSR001359-3"/>
    </source>
</evidence>